<reference evidence="3" key="1">
    <citation type="journal article" date="2014" name="Genome Announc.">
        <title>Genome sequence of the pathogenic fungus Sporothrix schenckii (ATCC 58251).</title>
        <authorList>
            <person name="Cuomo C.A."/>
            <person name="Rodriguez-Del Valle N."/>
            <person name="Perez-Sanchez L."/>
            <person name="Abouelleil A."/>
            <person name="Goldberg J."/>
            <person name="Young S."/>
            <person name="Zeng Q."/>
            <person name="Birren B.W."/>
        </authorList>
    </citation>
    <scope>NUCLEOTIDE SEQUENCE [LARGE SCALE GENOMIC DNA]</scope>
    <source>
        <strain evidence="3">ATCC 58251 / de Perez 2211183</strain>
    </source>
</reference>
<name>U7Q3B4_SPOS1</name>
<organism evidence="2 3">
    <name type="scientific">Sporothrix schenckii (strain ATCC 58251 / de Perez 2211183)</name>
    <name type="common">Rose-picker's disease fungus</name>
    <dbReference type="NCBI Taxonomy" id="1391915"/>
    <lineage>
        <taxon>Eukaryota</taxon>
        <taxon>Fungi</taxon>
        <taxon>Dikarya</taxon>
        <taxon>Ascomycota</taxon>
        <taxon>Pezizomycotina</taxon>
        <taxon>Sordariomycetes</taxon>
        <taxon>Sordariomycetidae</taxon>
        <taxon>Ophiostomatales</taxon>
        <taxon>Ophiostomataceae</taxon>
        <taxon>Sporothrix</taxon>
    </lineage>
</organism>
<protein>
    <submittedName>
        <fullName evidence="2">Uncharacterized protein</fullName>
    </submittedName>
</protein>
<evidence type="ECO:0000256" key="1">
    <source>
        <dbReference type="SAM" id="MobiDB-lite"/>
    </source>
</evidence>
<accession>U7Q3B4</accession>
<evidence type="ECO:0000313" key="3">
    <source>
        <dbReference type="Proteomes" id="UP000018087"/>
    </source>
</evidence>
<dbReference type="AlphaFoldDB" id="U7Q3B4"/>
<feature type="region of interest" description="Disordered" evidence="1">
    <location>
        <begin position="1"/>
        <end position="30"/>
    </location>
</feature>
<dbReference type="HOGENOM" id="CLU_2428491_0_0_1"/>
<keyword evidence="3" id="KW-1185">Reference proteome</keyword>
<evidence type="ECO:0000313" key="2">
    <source>
        <dbReference type="EMBL" id="ERT01672.1"/>
    </source>
</evidence>
<feature type="region of interest" description="Disordered" evidence="1">
    <location>
        <begin position="53"/>
        <end position="91"/>
    </location>
</feature>
<gene>
    <name evidence="2" type="ORF">HMPREF1624_02924</name>
</gene>
<dbReference type="Proteomes" id="UP000018087">
    <property type="component" value="Unassembled WGS sequence"/>
</dbReference>
<sequence length="91" mass="9699">MRWLTGDRGSGRGSDSGSDSSKALGRGGDCLVSTRVPRRDVRIIVADLASLRHRPTAKSAAQRRAANSSPEAGSRHGYSRHRGPGCTLAWL</sequence>
<proteinExistence type="predicted"/>
<dbReference type="EMBL" id="KI440843">
    <property type="protein sequence ID" value="ERT01672.1"/>
    <property type="molecule type" value="Genomic_DNA"/>
</dbReference>